<feature type="compositionally biased region" description="Polar residues" evidence="1">
    <location>
        <begin position="45"/>
        <end position="54"/>
    </location>
</feature>
<gene>
    <name evidence="2" type="ORF">NDU88_005367</name>
</gene>
<sequence length="71" mass="7348">MVVATSGVSPVQTNKAPTIDHSLEVDHRMGNRGPLPPRFGRQAPPGSSSTSTEVPRSAASLCLTPGPSVVR</sequence>
<dbReference type="EMBL" id="JANPWB010000006">
    <property type="protein sequence ID" value="KAJ1180143.1"/>
    <property type="molecule type" value="Genomic_DNA"/>
</dbReference>
<evidence type="ECO:0000256" key="1">
    <source>
        <dbReference type="SAM" id="MobiDB-lite"/>
    </source>
</evidence>
<dbReference type="Proteomes" id="UP001066276">
    <property type="component" value="Chromosome 3_2"/>
</dbReference>
<protein>
    <submittedName>
        <fullName evidence="2">Uncharacterized protein</fullName>
    </submittedName>
</protein>
<feature type="region of interest" description="Disordered" evidence="1">
    <location>
        <begin position="1"/>
        <end position="71"/>
    </location>
</feature>
<accession>A0AAV7TWX8</accession>
<feature type="compositionally biased region" description="Polar residues" evidence="1">
    <location>
        <begin position="1"/>
        <end position="16"/>
    </location>
</feature>
<evidence type="ECO:0000313" key="3">
    <source>
        <dbReference type="Proteomes" id="UP001066276"/>
    </source>
</evidence>
<dbReference type="AlphaFoldDB" id="A0AAV7TWX8"/>
<evidence type="ECO:0000313" key="2">
    <source>
        <dbReference type="EMBL" id="KAJ1180143.1"/>
    </source>
</evidence>
<proteinExistence type="predicted"/>
<comment type="caution">
    <text evidence="2">The sequence shown here is derived from an EMBL/GenBank/DDBJ whole genome shotgun (WGS) entry which is preliminary data.</text>
</comment>
<organism evidence="2 3">
    <name type="scientific">Pleurodeles waltl</name>
    <name type="common">Iberian ribbed newt</name>
    <dbReference type="NCBI Taxonomy" id="8319"/>
    <lineage>
        <taxon>Eukaryota</taxon>
        <taxon>Metazoa</taxon>
        <taxon>Chordata</taxon>
        <taxon>Craniata</taxon>
        <taxon>Vertebrata</taxon>
        <taxon>Euteleostomi</taxon>
        <taxon>Amphibia</taxon>
        <taxon>Batrachia</taxon>
        <taxon>Caudata</taxon>
        <taxon>Salamandroidea</taxon>
        <taxon>Salamandridae</taxon>
        <taxon>Pleurodelinae</taxon>
        <taxon>Pleurodeles</taxon>
    </lineage>
</organism>
<name>A0AAV7TWX8_PLEWA</name>
<keyword evidence="3" id="KW-1185">Reference proteome</keyword>
<reference evidence="2" key="1">
    <citation type="journal article" date="2022" name="bioRxiv">
        <title>Sequencing and chromosome-scale assembly of the giantPleurodeles waltlgenome.</title>
        <authorList>
            <person name="Brown T."/>
            <person name="Elewa A."/>
            <person name="Iarovenko S."/>
            <person name="Subramanian E."/>
            <person name="Araus A.J."/>
            <person name="Petzold A."/>
            <person name="Susuki M."/>
            <person name="Suzuki K.-i.T."/>
            <person name="Hayashi T."/>
            <person name="Toyoda A."/>
            <person name="Oliveira C."/>
            <person name="Osipova E."/>
            <person name="Leigh N.D."/>
            <person name="Simon A."/>
            <person name="Yun M.H."/>
        </authorList>
    </citation>
    <scope>NUCLEOTIDE SEQUENCE</scope>
    <source>
        <strain evidence="2">20211129_DDA</strain>
        <tissue evidence="2">Liver</tissue>
    </source>
</reference>